<evidence type="ECO:0000313" key="6">
    <source>
        <dbReference type="Proteomes" id="UP000639772"/>
    </source>
</evidence>
<sequence>MVFGFRKGFELVTVSAILWFAGLAQHVQRMPGLLSNGPIDTLVQIALRTRKETTITKFRMNRAPRLVGRKRSLERLTDAGKKTSDALTHSAV</sequence>
<evidence type="ECO:0000256" key="2">
    <source>
        <dbReference type="SAM" id="SignalP"/>
    </source>
</evidence>
<evidence type="ECO:0008006" key="7">
    <source>
        <dbReference type="Google" id="ProtNLM"/>
    </source>
</evidence>
<gene>
    <name evidence="3" type="ORF">HPP92_029010</name>
    <name evidence="4" type="ORF">HPP92_029022</name>
</gene>
<evidence type="ECO:0000313" key="4">
    <source>
        <dbReference type="EMBL" id="KAG0446073.1"/>
    </source>
</evidence>
<evidence type="ECO:0000313" key="5">
    <source>
        <dbReference type="Proteomes" id="UP000636800"/>
    </source>
</evidence>
<organism evidence="4 6">
    <name type="scientific">Vanilla planifolia</name>
    <name type="common">Vanilla</name>
    <dbReference type="NCBI Taxonomy" id="51239"/>
    <lineage>
        <taxon>Eukaryota</taxon>
        <taxon>Viridiplantae</taxon>
        <taxon>Streptophyta</taxon>
        <taxon>Embryophyta</taxon>
        <taxon>Tracheophyta</taxon>
        <taxon>Spermatophyta</taxon>
        <taxon>Magnoliopsida</taxon>
        <taxon>Liliopsida</taxon>
        <taxon>Asparagales</taxon>
        <taxon>Orchidaceae</taxon>
        <taxon>Vanilloideae</taxon>
        <taxon>Vanilleae</taxon>
        <taxon>Vanilla</taxon>
    </lineage>
</organism>
<proteinExistence type="predicted"/>
<dbReference type="EMBL" id="JADCNM010000619">
    <property type="protein sequence ID" value="KAG0446073.1"/>
    <property type="molecule type" value="Genomic_DNA"/>
</dbReference>
<name>A0A835P701_VANPL</name>
<evidence type="ECO:0000313" key="3">
    <source>
        <dbReference type="EMBL" id="KAG0446070.1"/>
    </source>
</evidence>
<reference evidence="5 6" key="1">
    <citation type="journal article" date="2020" name="Nat. Food">
        <title>A phased Vanilla planifolia genome enables genetic improvement of flavour and production.</title>
        <authorList>
            <person name="Hasing T."/>
            <person name="Tang H."/>
            <person name="Brym M."/>
            <person name="Khazi F."/>
            <person name="Huang T."/>
            <person name="Chambers A.H."/>
        </authorList>
    </citation>
    <scope>NUCLEOTIDE SEQUENCE [LARGE SCALE GENOMIC DNA]</scope>
    <source>
        <tissue evidence="4">Leaf</tissue>
    </source>
</reference>
<dbReference type="Proteomes" id="UP000639772">
    <property type="component" value="Unassembled WGS sequence"/>
</dbReference>
<keyword evidence="5" id="KW-1185">Reference proteome</keyword>
<dbReference type="EMBL" id="JADCNL010000618">
    <property type="protein sequence ID" value="KAG0446070.1"/>
    <property type="molecule type" value="Genomic_DNA"/>
</dbReference>
<dbReference type="AlphaFoldDB" id="A0A835P701"/>
<feature type="region of interest" description="Disordered" evidence="1">
    <location>
        <begin position="71"/>
        <end position="92"/>
    </location>
</feature>
<accession>A0A835P701</accession>
<feature type="chain" id="PRO_5036240264" description="Secreted protein" evidence="2">
    <location>
        <begin position="25"/>
        <end position="92"/>
    </location>
</feature>
<evidence type="ECO:0000256" key="1">
    <source>
        <dbReference type="SAM" id="MobiDB-lite"/>
    </source>
</evidence>
<feature type="signal peptide" evidence="2">
    <location>
        <begin position="1"/>
        <end position="24"/>
    </location>
</feature>
<keyword evidence="2" id="KW-0732">Signal</keyword>
<comment type="caution">
    <text evidence="4">The sequence shown here is derived from an EMBL/GenBank/DDBJ whole genome shotgun (WGS) entry which is preliminary data.</text>
</comment>
<protein>
    <recommendedName>
        <fullName evidence="7">Secreted protein</fullName>
    </recommendedName>
</protein>
<feature type="compositionally biased region" description="Basic and acidic residues" evidence="1">
    <location>
        <begin position="71"/>
        <end position="84"/>
    </location>
</feature>
<dbReference type="Proteomes" id="UP000636800">
    <property type="component" value="Unassembled WGS sequence"/>
</dbReference>